<accession>A0A4R5BWI4</accession>
<evidence type="ECO:0000313" key="5">
    <source>
        <dbReference type="EMBL" id="TDD90575.1"/>
    </source>
</evidence>
<dbReference type="AlphaFoldDB" id="A0A4R5BWI4"/>
<keyword evidence="6" id="KW-1185">Reference proteome</keyword>
<dbReference type="CDD" id="cd02933">
    <property type="entry name" value="OYE_like_FMN"/>
    <property type="match status" value="1"/>
</dbReference>
<organism evidence="5 6">
    <name type="scientific">Saccharopolyspora karakumensis</name>
    <dbReference type="NCBI Taxonomy" id="2530386"/>
    <lineage>
        <taxon>Bacteria</taxon>
        <taxon>Bacillati</taxon>
        <taxon>Actinomycetota</taxon>
        <taxon>Actinomycetes</taxon>
        <taxon>Pseudonocardiales</taxon>
        <taxon>Pseudonocardiaceae</taxon>
        <taxon>Saccharopolyspora</taxon>
    </lineage>
</organism>
<dbReference type="InterPro" id="IPR045247">
    <property type="entry name" value="Oye-like"/>
</dbReference>
<dbReference type="InterPro" id="IPR013785">
    <property type="entry name" value="Aldolase_TIM"/>
</dbReference>
<dbReference type="EMBL" id="SMLA01000008">
    <property type="protein sequence ID" value="TDD90575.1"/>
    <property type="molecule type" value="Genomic_DNA"/>
</dbReference>
<proteinExistence type="inferred from homology"/>
<reference evidence="5 6" key="1">
    <citation type="submission" date="2019-03" db="EMBL/GenBank/DDBJ databases">
        <title>Draft genome sequences of novel Actinobacteria.</title>
        <authorList>
            <person name="Sahin N."/>
            <person name="Ay H."/>
            <person name="Saygin H."/>
        </authorList>
    </citation>
    <scope>NUCLEOTIDE SEQUENCE [LARGE SCALE GENOMIC DNA]</scope>
    <source>
        <strain evidence="5 6">5K548</strain>
    </source>
</reference>
<comment type="similarity">
    <text evidence="2">Belongs to the NADH:flavin oxidoreductase/NADH oxidase family.</text>
</comment>
<dbReference type="Pfam" id="PF00724">
    <property type="entry name" value="Oxidored_FMN"/>
    <property type="match status" value="1"/>
</dbReference>
<dbReference type="Proteomes" id="UP000294723">
    <property type="component" value="Unassembled WGS sequence"/>
</dbReference>
<evidence type="ECO:0000256" key="2">
    <source>
        <dbReference type="ARBA" id="ARBA00005979"/>
    </source>
</evidence>
<dbReference type="PANTHER" id="PTHR22893">
    <property type="entry name" value="NADH OXIDOREDUCTASE-RELATED"/>
    <property type="match status" value="1"/>
</dbReference>
<comment type="cofactor">
    <cofactor evidence="1">
        <name>FMN</name>
        <dbReference type="ChEBI" id="CHEBI:58210"/>
    </cofactor>
</comment>
<feature type="domain" description="NADH:flavin oxidoreductase/NADH oxidase N-terminal" evidence="4">
    <location>
        <begin position="5"/>
        <end position="343"/>
    </location>
</feature>
<dbReference type="GO" id="GO:0010181">
    <property type="term" value="F:FMN binding"/>
    <property type="evidence" value="ECO:0007669"/>
    <property type="project" value="InterPro"/>
</dbReference>
<dbReference type="PANTHER" id="PTHR22893:SF91">
    <property type="entry name" value="NADPH DEHYDROGENASE 2-RELATED"/>
    <property type="match status" value="1"/>
</dbReference>
<dbReference type="GO" id="GO:0016628">
    <property type="term" value="F:oxidoreductase activity, acting on the CH-CH group of donors, NAD or NADP as acceptor"/>
    <property type="evidence" value="ECO:0007669"/>
    <property type="project" value="UniProtKB-ARBA"/>
</dbReference>
<gene>
    <name evidence="5" type="ORF">E1202_08075</name>
</gene>
<comment type="caution">
    <text evidence="5">The sequence shown here is derived from an EMBL/GenBank/DDBJ whole genome shotgun (WGS) entry which is preliminary data.</text>
</comment>
<evidence type="ECO:0000313" key="6">
    <source>
        <dbReference type="Proteomes" id="UP000294723"/>
    </source>
</evidence>
<name>A0A4R5BWI4_9PSEU</name>
<dbReference type="SUPFAM" id="SSF51395">
    <property type="entry name" value="FMN-linked oxidoreductases"/>
    <property type="match status" value="1"/>
</dbReference>
<dbReference type="GO" id="GO:0005829">
    <property type="term" value="C:cytosol"/>
    <property type="evidence" value="ECO:0007669"/>
    <property type="project" value="UniProtKB-ARBA"/>
</dbReference>
<dbReference type="Gene3D" id="3.20.20.70">
    <property type="entry name" value="Aldolase class I"/>
    <property type="match status" value="1"/>
</dbReference>
<evidence type="ECO:0000256" key="1">
    <source>
        <dbReference type="ARBA" id="ARBA00001917"/>
    </source>
</evidence>
<dbReference type="FunFam" id="3.20.20.70:FF:000059">
    <property type="entry name" value="N-ethylmaleimide reductase, FMN-linked"/>
    <property type="match status" value="1"/>
</dbReference>
<protein>
    <submittedName>
        <fullName evidence="5">Alkene reductase</fullName>
    </submittedName>
</protein>
<dbReference type="InterPro" id="IPR001155">
    <property type="entry name" value="OxRdtase_FMN_N"/>
</dbReference>
<keyword evidence="3" id="KW-0560">Oxidoreductase</keyword>
<evidence type="ECO:0000256" key="3">
    <source>
        <dbReference type="ARBA" id="ARBA00023002"/>
    </source>
</evidence>
<dbReference type="RefSeq" id="WP_132681938.1">
    <property type="nucleotide sequence ID" value="NZ_SMLA01000008.1"/>
</dbReference>
<sequence length="372" mass="38530">MAFSSLFEPVDLGSLKLRNRFVMAPMTRSRASRDGILPESAPTYYAQRATAGLIVSEGVCVSPVAVGNPKVPGIWTNDQMASWAKVASAVHGAGGTIVAQLWHTGRASHPSLQPGGQAQVGPSAIGIDGSTYARDGRAPHVTPRALETLEIPVIVAQYQRAAHNAIAAGLDGVEIHAANGYLIDQFLQDNANTRTDAYGGTIENRARFLAEVIAEVSAEIGADRVGVRISPASTFQGMADSDPAALFGHVLAVLDEAAVAYLHIVEPGIDGSESLAGAHDVARNGLGSAWARERYTGKIVAAGGYQAASAEAAVLSGHVDAVAFGRPYIANPDLPERVAGGTPLTESDRATYYGGGDAGYIDYPASQGTVSG</sequence>
<evidence type="ECO:0000259" key="4">
    <source>
        <dbReference type="Pfam" id="PF00724"/>
    </source>
</evidence>